<feature type="transmembrane region" description="Helical" evidence="4">
    <location>
        <begin position="313"/>
        <end position="334"/>
    </location>
</feature>
<evidence type="ECO:0000313" key="7">
    <source>
        <dbReference type="Proteomes" id="UP001239397"/>
    </source>
</evidence>
<dbReference type="InterPro" id="IPR031107">
    <property type="entry name" value="Small_HSP"/>
</dbReference>
<comment type="similarity">
    <text evidence="1 2">Belongs to the small heat shock protein (HSP20) family.</text>
</comment>
<dbReference type="GO" id="GO:0016747">
    <property type="term" value="F:acyltransferase activity, transferring groups other than amino-acyl groups"/>
    <property type="evidence" value="ECO:0007669"/>
    <property type="project" value="InterPro"/>
</dbReference>
<keyword evidence="4" id="KW-0812">Transmembrane</keyword>
<feature type="transmembrane region" description="Helical" evidence="4">
    <location>
        <begin position="42"/>
        <end position="65"/>
    </location>
</feature>
<evidence type="ECO:0000256" key="3">
    <source>
        <dbReference type="SAM" id="MobiDB-lite"/>
    </source>
</evidence>
<evidence type="ECO:0000259" key="5">
    <source>
        <dbReference type="PROSITE" id="PS01031"/>
    </source>
</evidence>
<dbReference type="Gene3D" id="2.60.40.790">
    <property type="match status" value="1"/>
</dbReference>
<evidence type="ECO:0000313" key="6">
    <source>
        <dbReference type="EMBL" id="WIX98254.1"/>
    </source>
</evidence>
<dbReference type="KEGG" id="amog:QRX60_29810"/>
<feature type="domain" description="SHSP" evidence="5">
    <location>
        <begin position="506"/>
        <end position="617"/>
    </location>
</feature>
<dbReference type="EMBL" id="CP127295">
    <property type="protein sequence ID" value="WIX98254.1"/>
    <property type="molecule type" value="Genomic_DNA"/>
</dbReference>
<feature type="transmembrane region" description="Helical" evidence="4">
    <location>
        <begin position="280"/>
        <end position="301"/>
    </location>
</feature>
<organism evidence="6 7">
    <name type="scientific">Amycolatopsis mongoliensis</name>
    <dbReference type="NCBI Taxonomy" id="715475"/>
    <lineage>
        <taxon>Bacteria</taxon>
        <taxon>Bacillati</taxon>
        <taxon>Actinomycetota</taxon>
        <taxon>Actinomycetes</taxon>
        <taxon>Pseudonocardiales</taxon>
        <taxon>Pseudonocardiaceae</taxon>
        <taxon>Amycolatopsis</taxon>
    </lineage>
</organism>
<evidence type="ECO:0000256" key="4">
    <source>
        <dbReference type="SAM" id="Phobius"/>
    </source>
</evidence>
<evidence type="ECO:0000256" key="1">
    <source>
        <dbReference type="PROSITE-ProRule" id="PRU00285"/>
    </source>
</evidence>
<dbReference type="InterPro" id="IPR008978">
    <property type="entry name" value="HSP20-like_chaperone"/>
</dbReference>
<feature type="transmembrane region" description="Helical" evidence="4">
    <location>
        <begin position="85"/>
        <end position="108"/>
    </location>
</feature>
<dbReference type="PANTHER" id="PTHR11527">
    <property type="entry name" value="HEAT-SHOCK PROTEIN 20 FAMILY MEMBER"/>
    <property type="match status" value="1"/>
</dbReference>
<sequence length="617" mass="65881">MAESSGSNDAGFRRRPEPRWAFPRPGRGRLPGPSAREPAVDLYRVVAVVVVVLGHWLAASVTYTGGRFADENVLAALPWTRWLTWVFQVIPVFFLVAGYGGAASWTRWPGGWADWLRHRLTGVAGPVTAYVVAMLVAAEILRWCGASGAQLAYGAWAVALHLWFLPVYLVLVLLTPAAAALQRRWAAAPVLPAVAVVLVDALSLTGLVPVLGWANYLLGWGAVFQLGIAWHAGVFSGRRPLVLAGGALGVLAVLVWLGPYPVSMVGVPGEAVRNTSPPNAALLAFAAVQAGLLVSAAPAVTARIRRRSARANASVLAVYLWHMVPVVVVALVGYPPGLFPQPHAGSPGWWAFRVPWLLLLAVVMAAGLALLAAARRVTARWWPVVGVRRWAGPVLLVGVGVMAFALFRFAVHGFAPDGRFPAGTALLYLAGVGLVGIGSLPARGGTAAERPLVTSIGAERLRRLRTSGGFVERSSDRGKENEVASLIPRTKVKLPAVSDWFDLAWPFGERYPVRIEETAADGKYTVRAELPGFDPEKGVHVSAGAGSLTISAEREATSERKGRSEFRYGSFSRTVSLPEGAETAKIAATYANGILEVTVPYEERETGEQVEVPITKN</sequence>
<dbReference type="InterPro" id="IPR002656">
    <property type="entry name" value="Acyl_transf_3_dom"/>
</dbReference>
<dbReference type="RefSeq" id="WP_285994739.1">
    <property type="nucleotide sequence ID" value="NZ_CP127295.1"/>
</dbReference>
<dbReference type="PROSITE" id="PS01031">
    <property type="entry name" value="SHSP"/>
    <property type="match status" value="1"/>
</dbReference>
<name>A0A9Y2JIC1_9PSEU</name>
<feature type="transmembrane region" description="Helical" evidence="4">
    <location>
        <begin position="213"/>
        <end position="234"/>
    </location>
</feature>
<feature type="region of interest" description="Disordered" evidence="3">
    <location>
        <begin position="1"/>
        <end position="33"/>
    </location>
</feature>
<feature type="compositionally biased region" description="Low complexity" evidence="3">
    <location>
        <begin position="23"/>
        <end position="33"/>
    </location>
</feature>
<dbReference type="SUPFAM" id="SSF49764">
    <property type="entry name" value="HSP20-like chaperones"/>
    <property type="match status" value="1"/>
</dbReference>
<feature type="transmembrane region" description="Helical" evidence="4">
    <location>
        <begin position="186"/>
        <end position="207"/>
    </location>
</feature>
<feature type="transmembrane region" description="Helical" evidence="4">
    <location>
        <begin position="241"/>
        <end position="260"/>
    </location>
</feature>
<feature type="transmembrane region" description="Helical" evidence="4">
    <location>
        <begin position="153"/>
        <end position="174"/>
    </location>
</feature>
<dbReference type="Pfam" id="PF01757">
    <property type="entry name" value="Acyl_transf_3"/>
    <property type="match status" value="1"/>
</dbReference>
<keyword evidence="4" id="KW-0472">Membrane</keyword>
<keyword evidence="4" id="KW-1133">Transmembrane helix</keyword>
<reference evidence="6 7" key="1">
    <citation type="submission" date="2023-06" db="EMBL/GenBank/DDBJ databases">
        <authorList>
            <person name="Oyuntsetseg B."/>
            <person name="Kim S.B."/>
        </authorList>
    </citation>
    <scope>NUCLEOTIDE SEQUENCE [LARGE SCALE GENOMIC DNA]</scope>
    <source>
        <strain evidence="6 7">4-36</strain>
    </source>
</reference>
<dbReference type="AlphaFoldDB" id="A0A9Y2JIC1"/>
<dbReference type="InterPro" id="IPR002068">
    <property type="entry name" value="A-crystallin/Hsp20_dom"/>
</dbReference>
<dbReference type="CDD" id="cd06464">
    <property type="entry name" value="ACD_sHsps-like"/>
    <property type="match status" value="1"/>
</dbReference>
<feature type="transmembrane region" description="Helical" evidence="4">
    <location>
        <begin position="354"/>
        <end position="373"/>
    </location>
</feature>
<feature type="transmembrane region" description="Helical" evidence="4">
    <location>
        <begin position="420"/>
        <end position="440"/>
    </location>
</feature>
<feature type="transmembrane region" description="Helical" evidence="4">
    <location>
        <begin position="394"/>
        <end position="414"/>
    </location>
</feature>
<gene>
    <name evidence="6" type="ORF">QRX60_29810</name>
</gene>
<feature type="transmembrane region" description="Helical" evidence="4">
    <location>
        <begin position="120"/>
        <end position="141"/>
    </location>
</feature>
<dbReference type="Proteomes" id="UP001239397">
    <property type="component" value="Chromosome"/>
</dbReference>
<keyword evidence="7" id="KW-1185">Reference proteome</keyword>
<accession>A0A9Y2JIC1</accession>
<evidence type="ECO:0000256" key="2">
    <source>
        <dbReference type="RuleBase" id="RU003616"/>
    </source>
</evidence>
<proteinExistence type="inferred from homology"/>
<dbReference type="Pfam" id="PF00011">
    <property type="entry name" value="HSP20"/>
    <property type="match status" value="1"/>
</dbReference>
<protein>
    <submittedName>
        <fullName evidence="6">Hsp20/alpha crystallin family protein</fullName>
    </submittedName>
</protein>